<dbReference type="Gene3D" id="3.30.40.10">
    <property type="entry name" value="Zinc/RING finger domain, C3HC4 (zinc finger)"/>
    <property type="match status" value="1"/>
</dbReference>
<feature type="compositionally biased region" description="Gly residues" evidence="5">
    <location>
        <begin position="13"/>
        <end position="22"/>
    </location>
</feature>
<evidence type="ECO:0000256" key="3">
    <source>
        <dbReference type="ARBA" id="ARBA00022833"/>
    </source>
</evidence>
<dbReference type="InterPro" id="IPR013083">
    <property type="entry name" value="Znf_RING/FYVE/PHD"/>
</dbReference>
<feature type="region of interest" description="Disordered" evidence="5">
    <location>
        <begin position="13"/>
        <end position="122"/>
    </location>
</feature>
<evidence type="ECO:0000259" key="6">
    <source>
        <dbReference type="PROSITE" id="PS50089"/>
    </source>
</evidence>
<proteinExistence type="predicted"/>
<keyword evidence="1" id="KW-0479">Metal-binding</keyword>
<keyword evidence="2 4" id="KW-0863">Zinc-finger</keyword>
<feature type="compositionally biased region" description="Low complexity" evidence="5">
    <location>
        <begin position="506"/>
        <end position="533"/>
    </location>
</feature>
<dbReference type="CDD" id="cd16448">
    <property type="entry name" value="RING-H2"/>
    <property type="match status" value="1"/>
</dbReference>
<dbReference type="GO" id="GO:0008270">
    <property type="term" value="F:zinc ion binding"/>
    <property type="evidence" value="ECO:0007669"/>
    <property type="project" value="UniProtKB-KW"/>
</dbReference>
<keyword evidence="8" id="KW-1185">Reference proteome</keyword>
<name>A0A0P1BIW3_9BASI</name>
<feature type="region of interest" description="Disordered" evidence="5">
    <location>
        <begin position="582"/>
        <end position="607"/>
    </location>
</feature>
<dbReference type="GO" id="GO:0016874">
    <property type="term" value="F:ligase activity"/>
    <property type="evidence" value="ECO:0007669"/>
    <property type="project" value="UniProtKB-KW"/>
</dbReference>
<evidence type="ECO:0000313" key="8">
    <source>
        <dbReference type="Proteomes" id="UP000054845"/>
    </source>
</evidence>
<dbReference type="PANTHER" id="PTHR15710">
    <property type="entry name" value="E3 UBIQUITIN-PROTEIN LIGASE PRAJA"/>
    <property type="match status" value="1"/>
</dbReference>
<feature type="domain" description="RING-type" evidence="6">
    <location>
        <begin position="344"/>
        <end position="404"/>
    </location>
</feature>
<feature type="compositionally biased region" description="Basic and acidic residues" evidence="5">
    <location>
        <begin position="534"/>
        <end position="545"/>
    </location>
</feature>
<feature type="compositionally biased region" description="Basic and acidic residues" evidence="5">
    <location>
        <begin position="38"/>
        <end position="63"/>
    </location>
</feature>
<dbReference type="EMBL" id="CCYA01000278">
    <property type="protein sequence ID" value="CEH16057.1"/>
    <property type="molecule type" value="Genomic_DNA"/>
</dbReference>
<keyword evidence="3" id="KW-0862">Zinc</keyword>
<evidence type="ECO:0000256" key="1">
    <source>
        <dbReference type="ARBA" id="ARBA00022723"/>
    </source>
</evidence>
<protein>
    <submittedName>
        <fullName evidence="7">FOG: Predicted E3 ubiquitin ligase</fullName>
    </submittedName>
</protein>
<dbReference type="SUPFAM" id="SSF57850">
    <property type="entry name" value="RING/U-box"/>
    <property type="match status" value="1"/>
</dbReference>
<sequence>MSGFFSTFVRGFLAGGSSGGGSTESRSRSPSPLGLGAEARRTDASSSSEIDRNHFPPSGHHESATASVTASGTTVGSGAATATEADALPATSPGSAQSSQEQGDASSDPAEASVSNGSGERRRQISLETLNGYLEALHQADVGRRRHALTEEEEARTVVAAFPTQLPIPEGSELGELDALPHVGLSWSDYRLYRIPLRDSQGRMGLVALPKGPILDVFGQGRPDLPPGTDEERYTPETPAFIPLGISSAPFSMIFDHRTSYIWPIRPMPDHVPRDAVPQFYCDPAIPIQMNVGFGGQSQAEAEPQPDPKATESFVASLERADAELRSRMARLELGDIGTGNVGCAICLEEYDAEDRPEWIAGSAARDHECVVVPCGGFHTLHASCLQEWFSAKPPNEWACPFCRESLAPKKFVKGRVVELPRAKLGVGLREDVRRRERQQGWRCDSPACLPEYPEDQNGAEKDKEREQLLRLKPCGHEHHLDCLTMAMRLDNPFATCEDEEDDGDACAWDGTSDPSRSASNASENSSSPAATESLKDQEAFKMAEKAPTASTKHVDEAPALSVPTSEGKWVTCPTCRHEAWAPLPRRRRKRAASSQEQGEATQLPRR</sequence>
<evidence type="ECO:0000256" key="5">
    <source>
        <dbReference type="SAM" id="MobiDB-lite"/>
    </source>
</evidence>
<feature type="region of interest" description="Disordered" evidence="5">
    <location>
        <begin position="501"/>
        <end position="570"/>
    </location>
</feature>
<keyword evidence="7" id="KW-0436">Ligase</keyword>
<dbReference type="AlphaFoldDB" id="A0A0P1BIW3"/>
<dbReference type="STRING" id="401625.A0A0P1BIW3"/>
<dbReference type="Proteomes" id="UP000054845">
    <property type="component" value="Unassembled WGS sequence"/>
</dbReference>
<dbReference type="Pfam" id="PF13639">
    <property type="entry name" value="zf-RING_2"/>
    <property type="match status" value="1"/>
</dbReference>
<feature type="compositionally biased region" description="Polar residues" evidence="5">
    <location>
        <begin position="92"/>
        <end position="105"/>
    </location>
</feature>
<dbReference type="InterPro" id="IPR001841">
    <property type="entry name" value="Znf_RING"/>
</dbReference>
<accession>A0A0P1BIW3</accession>
<dbReference type="SMART" id="SM00184">
    <property type="entry name" value="RING"/>
    <property type="match status" value="2"/>
</dbReference>
<evidence type="ECO:0000256" key="4">
    <source>
        <dbReference type="PROSITE-ProRule" id="PRU00175"/>
    </source>
</evidence>
<dbReference type="PROSITE" id="PS50089">
    <property type="entry name" value="ZF_RING_2"/>
    <property type="match status" value="1"/>
</dbReference>
<reference evidence="7 8" key="1">
    <citation type="submission" date="2014-09" db="EMBL/GenBank/DDBJ databases">
        <authorList>
            <person name="Magalhaes I.L.F."/>
            <person name="Oliveira U."/>
            <person name="Santos F.R."/>
            <person name="Vidigal T.H.D.A."/>
            <person name="Brescovit A.D."/>
            <person name="Santos A.J."/>
        </authorList>
    </citation>
    <scope>NUCLEOTIDE SEQUENCE [LARGE SCALE GENOMIC DNA]</scope>
</reference>
<dbReference type="OrthoDB" id="2551464at2759"/>
<evidence type="ECO:0000256" key="2">
    <source>
        <dbReference type="ARBA" id="ARBA00022771"/>
    </source>
</evidence>
<feature type="compositionally biased region" description="Low complexity" evidence="5">
    <location>
        <begin position="64"/>
        <end position="91"/>
    </location>
</feature>
<evidence type="ECO:0000313" key="7">
    <source>
        <dbReference type="EMBL" id="CEH16057.1"/>
    </source>
</evidence>
<organism evidence="7 8">
    <name type="scientific">Ceraceosorus bombacis</name>
    <dbReference type="NCBI Taxonomy" id="401625"/>
    <lineage>
        <taxon>Eukaryota</taxon>
        <taxon>Fungi</taxon>
        <taxon>Dikarya</taxon>
        <taxon>Basidiomycota</taxon>
        <taxon>Ustilaginomycotina</taxon>
        <taxon>Exobasidiomycetes</taxon>
        <taxon>Ceraceosorales</taxon>
        <taxon>Ceraceosoraceae</taxon>
        <taxon>Ceraceosorus</taxon>
    </lineage>
</organism>